<evidence type="ECO:0000313" key="2">
    <source>
        <dbReference type="EMBL" id="MBS5146985.1"/>
    </source>
</evidence>
<evidence type="ECO:0000313" key="3">
    <source>
        <dbReference type="Proteomes" id="UP000738879"/>
    </source>
</evidence>
<comment type="caution">
    <text evidence="2">The sequence shown here is derived from an EMBL/GenBank/DDBJ whole genome shotgun (WGS) entry which is preliminary data.</text>
</comment>
<dbReference type="AlphaFoldDB" id="A0A943BQA8"/>
<organism evidence="2 3">
    <name type="scientific">Collinsella intestinalis</name>
    <dbReference type="NCBI Taxonomy" id="147207"/>
    <lineage>
        <taxon>Bacteria</taxon>
        <taxon>Bacillati</taxon>
        <taxon>Actinomycetota</taxon>
        <taxon>Coriobacteriia</taxon>
        <taxon>Coriobacteriales</taxon>
        <taxon>Coriobacteriaceae</taxon>
        <taxon>Collinsella</taxon>
    </lineage>
</organism>
<feature type="transmembrane region" description="Helical" evidence="1">
    <location>
        <begin position="75"/>
        <end position="95"/>
    </location>
</feature>
<dbReference type="Proteomes" id="UP000738879">
    <property type="component" value="Unassembled WGS sequence"/>
</dbReference>
<feature type="transmembrane region" description="Helical" evidence="1">
    <location>
        <begin position="149"/>
        <end position="181"/>
    </location>
</feature>
<evidence type="ECO:0000256" key="1">
    <source>
        <dbReference type="SAM" id="Phobius"/>
    </source>
</evidence>
<keyword evidence="1" id="KW-0472">Membrane</keyword>
<keyword evidence="1" id="KW-0812">Transmembrane</keyword>
<name>A0A943BQA8_9ACTN</name>
<feature type="transmembrane region" description="Helical" evidence="1">
    <location>
        <begin position="101"/>
        <end position="121"/>
    </location>
</feature>
<dbReference type="EMBL" id="JAGZJA010000005">
    <property type="protein sequence ID" value="MBS5146985.1"/>
    <property type="molecule type" value="Genomic_DNA"/>
</dbReference>
<proteinExistence type="predicted"/>
<accession>A0A943BQA8</accession>
<feature type="transmembrane region" description="Helical" evidence="1">
    <location>
        <begin position="48"/>
        <end position="68"/>
    </location>
</feature>
<reference evidence="2" key="1">
    <citation type="submission" date="2021-02" db="EMBL/GenBank/DDBJ databases">
        <title>Infant gut strain persistence is associated with maternal origin, phylogeny, and functional potential including surface adhesion and iron acquisition.</title>
        <authorList>
            <person name="Lou Y.C."/>
        </authorList>
    </citation>
    <scope>NUCLEOTIDE SEQUENCE</scope>
    <source>
        <strain evidence="2">L3_128_245G1_dasL3_128_245G1_concoct_49</strain>
    </source>
</reference>
<feature type="transmembrane region" description="Helical" evidence="1">
    <location>
        <begin position="12"/>
        <end position="36"/>
    </location>
</feature>
<protein>
    <submittedName>
        <fullName evidence="2">Uncharacterized protein</fullName>
    </submittedName>
</protein>
<sequence>MKLWTAEQSARALLALLLAYGALMSGTGIIVSVAVSHGNGIGPREFTFVLHGVPFFIQALAMATYLKLRGRRGRFGLMIGCFVSLAFAGASIAASDGTLGSLAPLLFVAPLISAVSVYMLVARRLECGNSAPLMPGSDKMAKMSWKQIVLIYLGAAVFLALLMLVFGGAPMCAQIILIIIYPMRPTLPLFLISLVAPGGESHGF</sequence>
<gene>
    <name evidence="2" type="ORF">KHY67_04710</name>
</gene>
<keyword evidence="1" id="KW-1133">Transmembrane helix</keyword>